<dbReference type="Proteomes" id="UP000626697">
    <property type="component" value="Unassembled WGS sequence"/>
</dbReference>
<evidence type="ECO:0000313" key="2">
    <source>
        <dbReference type="Proteomes" id="UP000626697"/>
    </source>
</evidence>
<reference evidence="1 2" key="1">
    <citation type="submission" date="2020-08" db="EMBL/GenBank/DDBJ databases">
        <title>Genomic Encyclopedia of Type Strains, Phase IV (KMG-IV): sequencing the most valuable type-strain genomes for metagenomic binning, comparative biology and taxonomic classification.</title>
        <authorList>
            <person name="Goeker M."/>
        </authorList>
    </citation>
    <scope>NUCLEOTIDE SEQUENCE [LARGE SCALE GENOMIC DNA]</scope>
    <source>
        <strain evidence="1 2">DSM 105481</strain>
    </source>
</reference>
<gene>
    <name evidence="1" type="ORF">HNP81_000041</name>
</gene>
<name>A0ABR6CIP5_9BACI</name>
<dbReference type="EMBL" id="JACJHX010000001">
    <property type="protein sequence ID" value="MBA9024759.1"/>
    <property type="molecule type" value="Genomic_DNA"/>
</dbReference>
<accession>A0ABR6CIP5</accession>
<evidence type="ECO:0000313" key="1">
    <source>
        <dbReference type="EMBL" id="MBA9024759.1"/>
    </source>
</evidence>
<organism evidence="1 2">
    <name type="scientific">Peribacillus huizhouensis</name>
    <dbReference type="NCBI Taxonomy" id="1501239"/>
    <lineage>
        <taxon>Bacteria</taxon>
        <taxon>Bacillati</taxon>
        <taxon>Bacillota</taxon>
        <taxon>Bacilli</taxon>
        <taxon>Bacillales</taxon>
        <taxon>Bacillaceae</taxon>
        <taxon>Peribacillus</taxon>
    </lineage>
</organism>
<sequence>MPNAQELVKMAGSIVVLEIEVSKTDKFNSEFKKIQRDSKKTVLQFNVKGDNQAISSCR</sequence>
<comment type="caution">
    <text evidence="1">The sequence shown here is derived from an EMBL/GenBank/DDBJ whole genome shotgun (WGS) entry which is preliminary data.</text>
</comment>
<proteinExistence type="predicted"/>
<protein>
    <submittedName>
        <fullName evidence="1">Uncharacterized protein</fullName>
    </submittedName>
</protein>
<keyword evidence="2" id="KW-1185">Reference proteome</keyword>